<protein>
    <submittedName>
        <fullName evidence="1">Uncharacterized protein</fullName>
    </submittedName>
</protein>
<evidence type="ECO:0000313" key="1">
    <source>
        <dbReference type="EMBL" id="WLR42881.1"/>
    </source>
</evidence>
<dbReference type="EMBL" id="CP129013">
    <property type="protein sequence ID" value="WLR42881.1"/>
    <property type="molecule type" value="Genomic_DNA"/>
</dbReference>
<accession>A0ABY9JU04</accession>
<keyword evidence="2" id="KW-1185">Reference proteome</keyword>
<organism evidence="1 2">
    <name type="scientific">Bacillus carboniphilus</name>
    <dbReference type="NCBI Taxonomy" id="86663"/>
    <lineage>
        <taxon>Bacteria</taxon>
        <taxon>Bacillati</taxon>
        <taxon>Bacillota</taxon>
        <taxon>Bacilli</taxon>
        <taxon>Bacillales</taxon>
        <taxon>Bacillaceae</taxon>
        <taxon>Bacillus</taxon>
    </lineage>
</organism>
<evidence type="ECO:0000313" key="2">
    <source>
        <dbReference type="Proteomes" id="UP001197974"/>
    </source>
</evidence>
<gene>
    <name evidence="1" type="ORF">LC087_01175</name>
</gene>
<sequence>MTTNNFGEYLTSQDMFGNPLTDAQRQDSLHGDLLGLTIGKVAHSVNR</sequence>
<name>A0ABY9JU04_9BACI</name>
<dbReference type="Proteomes" id="UP001197974">
    <property type="component" value="Chromosome"/>
</dbReference>
<reference evidence="1 2" key="1">
    <citation type="submission" date="2023-06" db="EMBL/GenBank/DDBJ databases">
        <title>Five Gram-positive bacteria isolated from mangrove sediments in Shenzhen, Guangdong, China.</title>
        <authorList>
            <person name="Yu S."/>
            <person name="Zheng W."/>
            <person name="Huang Y."/>
        </authorList>
    </citation>
    <scope>NUCLEOTIDE SEQUENCE [LARGE SCALE GENOMIC DNA]</scope>
    <source>
        <strain evidence="1 2">SaN35-3</strain>
    </source>
</reference>
<dbReference type="RefSeq" id="WP_226539293.1">
    <property type="nucleotide sequence ID" value="NZ_CP129013.1"/>
</dbReference>
<proteinExistence type="predicted"/>